<proteinExistence type="inferred from homology"/>
<reference evidence="8 9" key="1">
    <citation type="submission" date="2016-11" db="EMBL/GenBank/DDBJ databases">
        <authorList>
            <person name="Jaros S."/>
            <person name="Januszkiewicz K."/>
            <person name="Wedrychowicz H."/>
        </authorList>
    </citation>
    <scope>NUCLEOTIDE SEQUENCE [LARGE SCALE GENOMIC DNA]</scope>
    <source>
        <strain evidence="8 9">DSM 18119</strain>
    </source>
</reference>
<accession>A0A1M5ENS4</accession>
<keyword evidence="4" id="KW-0472">Membrane</keyword>
<dbReference type="InterPro" id="IPR011990">
    <property type="entry name" value="TPR-like_helical_dom_sf"/>
</dbReference>
<dbReference type="OrthoDB" id="608091at2"/>
<evidence type="ECO:0000313" key="8">
    <source>
        <dbReference type="EMBL" id="SHF80943.1"/>
    </source>
</evidence>
<dbReference type="Pfam" id="PF14322">
    <property type="entry name" value="SusD-like_3"/>
    <property type="match status" value="1"/>
</dbReference>
<dbReference type="InterPro" id="IPR012944">
    <property type="entry name" value="SusD_RagB_dom"/>
</dbReference>
<evidence type="ECO:0000256" key="1">
    <source>
        <dbReference type="ARBA" id="ARBA00004442"/>
    </source>
</evidence>
<evidence type="ECO:0000256" key="4">
    <source>
        <dbReference type="ARBA" id="ARBA00023136"/>
    </source>
</evidence>
<sequence length="609" mass="68398">MKRLLYTGTAFLLLINIWSCKKGYLDQVPQDRTTIEQVFAHKNTVDKFLANVYSYVRDESDQRFIGGSHEGGPWTGGSDEAEYDWSFVGSNYMNVGSWGPTSGFVDDFWSNYYTAIRSSTYFMAHVGECKEITEQANGQQLLARYVAEARALRAYYYYNLVKIFGPVVIIGDNAIAPDASLPDVQLARSPFDSCVAYISSEFDKAAADLPDVPANPSVDAGRMTRSVVMAYKAEMLLLAASDLFNGNPDYASMKNADGKQLISQQKDVSKWATAAAASKAFIDKYVPNTFDLYRVRDNSGNIDPYLSCRDVMLTDWNKEWIFAIVGSSATTRQYEETPYHAGKDGSIRGSGGLGATQEMVDAYYMANGLSIDDPNSGYTEDGFSSADGYHTRAGTYNMYVGREPRFYVGITFNGSVWLNTTTSSGTVITETYYNGNSGKRVGGNDYSPTGYIVRKNMPIGDWRVGNRAWLLLRLANIYLDYAEALNESAPGNPDIVKYVNLIRERAGIPLISETLSQDQMRQVIRKERRVELAFENVRYFDTRRWKIAEQTDGGPKHGMDINAGNSLTDMSFYKRTVFENRVFQKKHYLWPIPQKELDVDKNLVQNTGW</sequence>
<dbReference type="Proteomes" id="UP000184048">
    <property type="component" value="Unassembled WGS sequence"/>
</dbReference>
<dbReference type="EMBL" id="FQUU01000019">
    <property type="protein sequence ID" value="SHF80943.1"/>
    <property type="molecule type" value="Genomic_DNA"/>
</dbReference>
<keyword evidence="5" id="KW-0998">Cell outer membrane</keyword>
<feature type="domain" description="SusD-like N-terminal" evidence="7">
    <location>
        <begin position="97"/>
        <end position="233"/>
    </location>
</feature>
<dbReference type="RefSeq" id="WP_072836704.1">
    <property type="nucleotide sequence ID" value="NZ_FQUU01000019.1"/>
</dbReference>
<evidence type="ECO:0000259" key="6">
    <source>
        <dbReference type="Pfam" id="PF07980"/>
    </source>
</evidence>
<evidence type="ECO:0000256" key="5">
    <source>
        <dbReference type="ARBA" id="ARBA00023237"/>
    </source>
</evidence>
<protein>
    <submittedName>
        <fullName evidence="8">Starch-binding associating with outer membrane</fullName>
    </submittedName>
</protein>
<evidence type="ECO:0000313" key="9">
    <source>
        <dbReference type="Proteomes" id="UP000184048"/>
    </source>
</evidence>
<name>A0A1M5ENS4_9BACT</name>
<dbReference type="Gene3D" id="1.25.40.390">
    <property type="match status" value="1"/>
</dbReference>
<organism evidence="8 9">
    <name type="scientific">Flavisolibacter ginsengisoli DSM 18119</name>
    <dbReference type="NCBI Taxonomy" id="1121884"/>
    <lineage>
        <taxon>Bacteria</taxon>
        <taxon>Pseudomonadati</taxon>
        <taxon>Bacteroidota</taxon>
        <taxon>Chitinophagia</taxon>
        <taxon>Chitinophagales</taxon>
        <taxon>Chitinophagaceae</taxon>
        <taxon>Flavisolibacter</taxon>
    </lineage>
</organism>
<gene>
    <name evidence="8" type="ORF">SAMN02745131_03581</name>
</gene>
<comment type="similarity">
    <text evidence="2">Belongs to the SusD family.</text>
</comment>
<dbReference type="InterPro" id="IPR033985">
    <property type="entry name" value="SusD-like_N"/>
</dbReference>
<dbReference type="GO" id="GO:0009279">
    <property type="term" value="C:cell outer membrane"/>
    <property type="evidence" value="ECO:0007669"/>
    <property type="project" value="UniProtKB-SubCell"/>
</dbReference>
<dbReference type="STRING" id="1121884.SAMN02745131_03581"/>
<dbReference type="Pfam" id="PF07980">
    <property type="entry name" value="SusD_RagB"/>
    <property type="match status" value="1"/>
</dbReference>
<evidence type="ECO:0000256" key="2">
    <source>
        <dbReference type="ARBA" id="ARBA00006275"/>
    </source>
</evidence>
<comment type="subcellular location">
    <subcellularLocation>
        <location evidence="1">Cell outer membrane</location>
    </subcellularLocation>
</comment>
<evidence type="ECO:0000256" key="3">
    <source>
        <dbReference type="ARBA" id="ARBA00022729"/>
    </source>
</evidence>
<feature type="domain" description="RagB/SusD" evidence="6">
    <location>
        <begin position="319"/>
        <end position="609"/>
    </location>
</feature>
<dbReference type="AlphaFoldDB" id="A0A1M5ENS4"/>
<dbReference type="SUPFAM" id="SSF48452">
    <property type="entry name" value="TPR-like"/>
    <property type="match status" value="1"/>
</dbReference>
<evidence type="ECO:0000259" key="7">
    <source>
        <dbReference type="Pfam" id="PF14322"/>
    </source>
</evidence>
<keyword evidence="9" id="KW-1185">Reference proteome</keyword>
<keyword evidence="3" id="KW-0732">Signal</keyword>